<dbReference type="InterPro" id="IPR034234">
    <property type="entry name" value="Nucleolin_RRM3"/>
</dbReference>
<dbReference type="InterPro" id="IPR012677">
    <property type="entry name" value="Nucleotide-bd_a/b_plait_sf"/>
</dbReference>
<dbReference type="AlphaFoldDB" id="A0A556TSG7"/>
<feature type="compositionally biased region" description="Gly residues" evidence="12">
    <location>
        <begin position="744"/>
        <end position="801"/>
    </location>
</feature>
<keyword evidence="8" id="KW-0238">DNA-binding</keyword>
<dbReference type="CDD" id="cd12404">
    <property type="entry name" value="RRM2_NCL"/>
    <property type="match status" value="1"/>
</dbReference>
<dbReference type="CDD" id="cd12406">
    <property type="entry name" value="RRM4_NCL"/>
    <property type="match status" value="1"/>
</dbReference>
<dbReference type="OrthoDB" id="167718at2759"/>
<evidence type="ECO:0000313" key="15">
    <source>
        <dbReference type="Proteomes" id="UP000319801"/>
    </source>
</evidence>
<name>A0A556TSG7_BAGYA</name>
<feature type="compositionally biased region" description="Basic and acidic residues" evidence="12">
    <location>
        <begin position="215"/>
        <end position="232"/>
    </location>
</feature>
<proteinExistence type="inferred from homology"/>
<dbReference type="Proteomes" id="UP000319801">
    <property type="component" value="Unassembled WGS sequence"/>
</dbReference>
<keyword evidence="10" id="KW-0650">Protein phosphatase inhibitor</keyword>
<feature type="region of interest" description="Disordered" evidence="12">
    <location>
        <begin position="64"/>
        <end position="142"/>
    </location>
</feature>
<dbReference type="InterPro" id="IPR035979">
    <property type="entry name" value="RBD_domain_sf"/>
</dbReference>
<dbReference type="InterPro" id="IPR000504">
    <property type="entry name" value="RRM_dom"/>
</dbReference>
<evidence type="ECO:0000256" key="8">
    <source>
        <dbReference type="ARBA" id="ARBA00023125"/>
    </source>
</evidence>
<feature type="compositionally biased region" description="Acidic residues" evidence="12">
    <location>
        <begin position="233"/>
        <end position="247"/>
    </location>
</feature>
<keyword evidence="5" id="KW-0597">Phosphoprotein</keyword>
<evidence type="ECO:0000256" key="3">
    <source>
        <dbReference type="ARBA" id="ARBA00017108"/>
    </source>
</evidence>
<feature type="region of interest" description="Disordered" evidence="12">
    <location>
        <begin position="736"/>
        <end position="811"/>
    </location>
</feature>
<dbReference type="EMBL" id="VCAZ01000015">
    <property type="protein sequence ID" value="TSK53796.1"/>
    <property type="molecule type" value="Genomic_DNA"/>
</dbReference>
<dbReference type="GO" id="GO:0004864">
    <property type="term" value="F:protein phosphatase inhibitor activity"/>
    <property type="evidence" value="ECO:0007669"/>
    <property type="project" value="UniProtKB-KW"/>
</dbReference>
<feature type="compositionally biased region" description="Low complexity" evidence="12">
    <location>
        <begin position="291"/>
        <end position="312"/>
    </location>
</feature>
<dbReference type="PANTHER" id="PTHR23236:SF119">
    <property type="entry name" value="NUCLEAR RNA-BINDING PROTEIN SART-3"/>
    <property type="match status" value="1"/>
</dbReference>
<keyword evidence="15" id="KW-1185">Reference proteome</keyword>
<evidence type="ECO:0000313" key="14">
    <source>
        <dbReference type="EMBL" id="TSK53796.1"/>
    </source>
</evidence>
<feature type="region of interest" description="Disordered" evidence="12">
    <location>
        <begin position="1"/>
        <end position="46"/>
    </location>
</feature>
<feature type="domain" description="RRM" evidence="13">
    <location>
        <begin position="664"/>
        <end position="739"/>
    </location>
</feature>
<dbReference type="InterPro" id="IPR034235">
    <property type="entry name" value="Nucleolin_RRM4"/>
</dbReference>
<evidence type="ECO:0000256" key="6">
    <source>
        <dbReference type="ARBA" id="ARBA00022737"/>
    </source>
</evidence>
<feature type="compositionally biased region" description="Acidic residues" evidence="12">
    <location>
        <begin position="313"/>
        <end position="328"/>
    </location>
</feature>
<comment type="caution">
    <text evidence="14">The sequence shown here is derived from an EMBL/GenBank/DDBJ whole genome shotgun (WGS) entry which is preliminary data.</text>
</comment>
<gene>
    <name evidence="14" type="ORF">Baya_3356</name>
</gene>
<evidence type="ECO:0000256" key="10">
    <source>
        <dbReference type="ARBA" id="ARBA00023272"/>
    </source>
</evidence>
<dbReference type="CDD" id="cd12405">
    <property type="entry name" value="RRM3_NCL"/>
    <property type="match status" value="1"/>
</dbReference>
<feature type="region of interest" description="Disordered" evidence="12">
    <location>
        <begin position="165"/>
        <end position="393"/>
    </location>
</feature>
<feature type="domain" description="RRM" evidence="13">
    <location>
        <begin position="577"/>
        <end position="650"/>
    </location>
</feature>
<dbReference type="Pfam" id="PF04979">
    <property type="entry name" value="IPP-2"/>
    <property type="match status" value="1"/>
</dbReference>
<dbReference type="GO" id="GO:0009966">
    <property type="term" value="P:regulation of signal transduction"/>
    <property type="evidence" value="ECO:0007669"/>
    <property type="project" value="InterPro"/>
</dbReference>
<accession>A0A556TSG7</accession>
<dbReference type="Gene3D" id="3.30.70.330">
    <property type="match status" value="4"/>
</dbReference>
<reference evidence="14 15" key="1">
    <citation type="journal article" date="2019" name="Genome Biol. Evol.">
        <title>Whole-Genome Sequencing of the Giant Devil Catfish, Bagarius yarrelli.</title>
        <authorList>
            <person name="Jiang W."/>
            <person name="Lv Y."/>
            <person name="Cheng L."/>
            <person name="Yang K."/>
            <person name="Chao B."/>
            <person name="Wang X."/>
            <person name="Li Y."/>
            <person name="Pan X."/>
            <person name="You X."/>
            <person name="Zhang Y."/>
            <person name="Yang J."/>
            <person name="Li J."/>
            <person name="Zhang X."/>
            <person name="Liu S."/>
            <person name="Sun C."/>
            <person name="Yang J."/>
            <person name="Shi Q."/>
        </authorList>
    </citation>
    <scope>NUCLEOTIDE SEQUENCE [LARGE SCALE GENOMIC DNA]</scope>
    <source>
        <strain evidence="14">JWS20170419001</strain>
        <tissue evidence="14">Muscle</tissue>
    </source>
</reference>
<dbReference type="SUPFAM" id="SSF54928">
    <property type="entry name" value="RNA-binding domain, RBD"/>
    <property type="match status" value="3"/>
</dbReference>
<dbReference type="PANTHER" id="PTHR23236">
    <property type="entry name" value="EUKARYOTIC TRANSLATION INITIATION FACTOR 4B/4H"/>
    <property type="match status" value="1"/>
</dbReference>
<dbReference type="GO" id="GO:0005730">
    <property type="term" value="C:nucleolus"/>
    <property type="evidence" value="ECO:0007669"/>
    <property type="project" value="UniProtKB-SubCell"/>
</dbReference>
<protein>
    <recommendedName>
        <fullName evidence="3">Nucleolin</fullName>
    </recommendedName>
</protein>
<keyword evidence="9" id="KW-0539">Nucleus</keyword>
<feature type="compositionally biased region" description="Acidic residues" evidence="12">
    <location>
        <begin position="357"/>
        <end position="368"/>
    </location>
</feature>
<dbReference type="GO" id="GO:0003723">
    <property type="term" value="F:RNA binding"/>
    <property type="evidence" value="ECO:0007669"/>
    <property type="project" value="UniProtKB-UniRule"/>
</dbReference>
<feature type="compositionally biased region" description="Low complexity" evidence="12">
    <location>
        <begin position="334"/>
        <end position="350"/>
    </location>
</feature>
<evidence type="ECO:0000256" key="11">
    <source>
        <dbReference type="PROSITE-ProRule" id="PRU00176"/>
    </source>
</evidence>
<comment type="subcellular location">
    <subcellularLocation>
        <location evidence="1">Nucleus</location>
        <location evidence="1">Nucleolus</location>
    </subcellularLocation>
</comment>
<organism evidence="14 15">
    <name type="scientific">Bagarius yarrelli</name>
    <name type="common">Goonch</name>
    <name type="synonym">Bagrus yarrelli</name>
    <dbReference type="NCBI Taxonomy" id="175774"/>
    <lineage>
        <taxon>Eukaryota</taxon>
        <taxon>Metazoa</taxon>
        <taxon>Chordata</taxon>
        <taxon>Craniata</taxon>
        <taxon>Vertebrata</taxon>
        <taxon>Euteleostomi</taxon>
        <taxon>Actinopterygii</taxon>
        <taxon>Neopterygii</taxon>
        <taxon>Teleostei</taxon>
        <taxon>Ostariophysi</taxon>
        <taxon>Siluriformes</taxon>
        <taxon>Sisoridae</taxon>
        <taxon>Sisorinae</taxon>
        <taxon>Bagarius</taxon>
    </lineage>
</organism>
<keyword evidence="6" id="KW-0677">Repeat</keyword>
<dbReference type="InterPro" id="IPR034233">
    <property type="entry name" value="Nucleolin_RRM2"/>
</dbReference>
<feature type="domain" description="RRM" evidence="13">
    <location>
        <begin position="397"/>
        <end position="473"/>
    </location>
</feature>
<keyword evidence="7 11" id="KW-0694">RNA-binding</keyword>
<dbReference type="GO" id="GO:0003677">
    <property type="term" value="F:DNA binding"/>
    <property type="evidence" value="ECO:0007669"/>
    <property type="project" value="UniProtKB-KW"/>
</dbReference>
<dbReference type="PROSITE" id="PS50102">
    <property type="entry name" value="RRM"/>
    <property type="match status" value="4"/>
</dbReference>
<dbReference type="FunFam" id="3.30.70.330:FF:000278">
    <property type="entry name" value="Nucleolin"/>
    <property type="match status" value="1"/>
</dbReference>
<evidence type="ECO:0000256" key="4">
    <source>
        <dbReference type="ARBA" id="ARBA00022481"/>
    </source>
</evidence>
<dbReference type="Pfam" id="PF00076">
    <property type="entry name" value="RRM_1"/>
    <property type="match status" value="4"/>
</dbReference>
<evidence type="ECO:0000256" key="5">
    <source>
        <dbReference type="ARBA" id="ARBA00022553"/>
    </source>
</evidence>
<evidence type="ECO:0000256" key="12">
    <source>
        <dbReference type="SAM" id="MobiDB-lite"/>
    </source>
</evidence>
<feature type="compositionally biased region" description="Acidic residues" evidence="12">
    <location>
        <begin position="167"/>
        <end position="192"/>
    </location>
</feature>
<dbReference type="SMART" id="SM00360">
    <property type="entry name" value="RRM"/>
    <property type="match status" value="4"/>
</dbReference>
<feature type="compositionally biased region" description="Acidic residues" evidence="12">
    <location>
        <begin position="274"/>
        <end position="288"/>
    </location>
</feature>
<feature type="domain" description="RRM" evidence="13">
    <location>
        <begin position="487"/>
        <end position="561"/>
    </location>
</feature>
<sequence length="811" mass="87757">MAAPRPIKGILKNKAPSKPCAEVSVESTEPKGPGCTEDDQQKKSQKWDEMNILATYHPADKDYGLMKIDEPSTPYNRMVGEDDDEVHSDSEGNTGPTVDDLAKKLAAAESSGPRCMREEEEEESSEEEEELSPEEQAKKKQFERMRKMHYNEGLNIKLARQLIAKELEEEEEEEDEVEDEEMKDDTETEDINVDPPQDVKHLPAMVKLAKVAKKTVKEAPPKKKAPPPKEVEESSEEDSDDDEEEEAPPPKAAVKKATPAKAVKNGKAPAKQESEDDDDDDDESEEEETPAKVVKAPVTKAAPPKKAAAAASESEEEEDDEDDEESEEEPPKKATPAKSAKTTPVKAKVTPAKKEESDDDDDDDEDEAVPVTPGKRKADKKDKGTPPAKKAKADDAFSLFMGNLNSDKSFEEIKEGISKFFKKEGLDIQDVRLGGSKKFGYVDFGTEEELQKALGLNGKKFMGQPIKLDRARTKEDSQESKKERDARTLFVKNLPYSITADELREIFDQALDIRIPVGHTGTSRGIAYIEFKTEAIAEKMLEETQGSDVQGRSIMVDFTGAKSRQSGKGPAPAAANKVLVVNNLAFSATEESLQSVFEKAVSIRIPQNNGRPKGYAFVEFENTDDAKEAMDSCNNTDIEGRSIRLEFSQSRGESGGRGGSGPTKTLFVKGLSDETTEQSLRDAFEGAVAARIATDKDTGSCKGYGFVDFDSEEDCKAAKEAMDDAEIDGNKVTLDYAKPKGEGGRGGGRGGFGGRGGGRGGFGGRGGGRGGFRGGRGGGGHRGGGRGGFRGGRGGGGGGARPQGKKIKFDD</sequence>
<dbReference type="Gene3D" id="6.10.250.1050">
    <property type="match status" value="2"/>
</dbReference>
<evidence type="ECO:0000256" key="1">
    <source>
        <dbReference type="ARBA" id="ARBA00004604"/>
    </source>
</evidence>
<keyword evidence="4" id="KW-0488">Methylation</keyword>
<feature type="compositionally biased region" description="Acidic residues" evidence="12">
    <location>
        <begin position="118"/>
        <end position="133"/>
    </location>
</feature>
<evidence type="ECO:0000256" key="7">
    <source>
        <dbReference type="ARBA" id="ARBA00022884"/>
    </source>
</evidence>
<comment type="similarity">
    <text evidence="2">Belongs to the protein phosphatase inhibitor 2 family.</text>
</comment>
<evidence type="ECO:0000256" key="9">
    <source>
        <dbReference type="ARBA" id="ARBA00023242"/>
    </source>
</evidence>
<evidence type="ECO:0000256" key="2">
    <source>
        <dbReference type="ARBA" id="ARBA00005472"/>
    </source>
</evidence>
<evidence type="ECO:0000259" key="13">
    <source>
        <dbReference type="PROSITE" id="PS50102"/>
    </source>
</evidence>
<dbReference type="InterPro" id="IPR007062">
    <property type="entry name" value="PPI-2"/>
</dbReference>